<evidence type="ECO:0000256" key="1">
    <source>
        <dbReference type="SAM" id="MobiDB-lite"/>
    </source>
</evidence>
<feature type="compositionally biased region" description="Polar residues" evidence="1">
    <location>
        <begin position="409"/>
        <end position="438"/>
    </location>
</feature>
<proteinExistence type="predicted"/>
<dbReference type="PANTHER" id="PTHR33737:SF2">
    <property type="entry name" value="OS12G0102700 PROTEIN"/>
    <property type="match status" value="1"/>
</dbReference>
<dbReference type="Proteomes" id="UP001443914">
    <property type="component" value="Unassembled WGS sequence"/>
</dbReference>
<feature type="region of interest" description="Disordered" evidence="1">
    <location>
        <begin position="337"/>
        <end position="363"/>
    </location>
</feature>
<dbReference type="PANTHER" id="PTHR33737">
    <property type="entry name" value="OS05G0121800 PROTEIN"/>
    <property type="match status" value="1"/>
</dbReference>
<feature type="region of interest" description="Disordered" evidence="1">
    <location>
        <begin position="276"/>
        <end position="308"/>
    </location>
</feature>
<evidence type="ECO:0000313" key="3">
    <source>
        <dbReference type="Proteomes" id="UP001443914"/>
    </source>
</evidence>
<reference evidence="2" key="1">
    <citation type="submission" date="2024-03" db="EMBL/GenBank/DDBJ databases">
        <title>WGS assembly of Saponaria officinalis var. Norfolk2.</title>
        <authorList>
            <person name="Jenkins J."/>
            <person name="Shu S."/>
            <person name="Grimwood J."/>
            <person name="Barry K."/>
            <person name="Goodstein D."/>
            <person name="Schmutz J."/>
            <person name="Leebens-Mack J."/>
            <person name="Osbourn A."/>
        </authorList>
    </citation>
    <scope>NUCLEOTIDE SEQUENCE [LARGE SCALE GENOMIC DNA]</scope>
    <source>
        <strain evidence="2">JIC</strain>
    </source>
</reference>
<dbReference type="AlphaFoldDB" id="A0AAW1I4C5"/>
<feature type="region of interest" description="Disordered" evidence="1">
    <location>
        <begin position="174"/>
        <end position="226"/>
    </location>
</feature>
<evidence type="ECO:0000313" key="2">
    <source>
        <dbReference type="EMBL" id="KAK9684035.1"/>
    </source>
</evidence>
<dbReference type="EMBL" id="JBDFQZ010000010">
    <property type="protein sequence ID" value="KAK9684035.1"/>
    <property type="molecule type" value="Genomic_DNA"/>
</dbReference>
<feature type="compositionally biased region" description="Polar residues" evidence="1">
    <location>
        <begin position="276"/>
        <end position="296"/>
    </location>
</feature>
<name>A0AAW1I4C5_SAPOF</name>
<feature type="compositionally biased region" description="Polar residues" evidence="1">
    <location>
        <begin position="337"/>
        <end position="355"/>
    </location>
</feature>
<protein>
    <submittedName>
        <fullName evidence="2">Uncharacterized protein</fullName>
    </submittedName>
</protein>
<dbReference type="InterPro" id="IPR045882">
    <property type="entry name" value="GPT1/2"/>
</dbReference>
<keyword evidence="3" id="KW-1185">Reference proteome</keyword>
<feature type="compositionally biased region" description="Polar residues" evidence="1">
    <location>
        <begin position="181"/>
        <end position="192"/>
    </location>
</feature>
<gene>
    <name evidence="2" type="ORF">RND81_10G181900</name>
</gene>
<dbReference type="GO" id="GO:0008017">
    <property type="term" value="F:microtubule binding"/>
    <property type="evidence" value="ECO:0007669"/>
    <property type="project" value="InterPro"/>
</dbReference>
<sequence>MNNLDVEKTGLIDISLEDDFLIDKQFDNSSVDLRLSVAFETQMELISDLNPRARVGINGGIQCLADKEIQQTYGDGARKSLAWDNAFFTSPGFLELEELCLVNRGFQDPQRQSICGDLQSIRRRKVCMDVTSGPKSRVATGCRQSTRSLARSKLASSTNTTTIQDLQRHLMTTRRSEAFSGATSKSPVTQGITKRKEYLKSSKATGQNRFSIAHNKKAPLQGVSRNVENRTSERLISVASSLPFLPSTAINTSVELSPYRSEDNAVQTVNVTKSQETNGECFTGSHSPFSVDSRNTGVEEPSPQGTQCRAFTNASYTSSSGSHQSKQRLRQPYVKQVNSGRELQRQSATKGTKSPLSAAEINSHNEEKENMIPCDDNVTELKPKKGSPLLLRLGKFSESSRKRSVAAPRTTTQTNASPMSTRKTFSSKISPLQRSSIF</sequence>
<feature type="region of interest" description="Disordered" evidence="1">
    <location>
        <begin position="398"/>
        <end position="438"/>
    </location>
</feature>
<accession>A0AAW1I4C5</accession>
<organism evidence="2 3">
    <name type="scientific">Saponaria officinalis</name>
    <name type="common">Common soapwort</name>
    <name type="synonym">Lychnis saponaria</name>
    <dbReference type="NCBI Taxonomy" id="3572"/>
    <lineage>
        <taxon>Eukaryota</taxon>
        <taxon>Viridiplantae</taxon>
        <taxon>Streptophyta</taxon>
        <taxon>Embryophyta</taxon>
        <taxon>Tracheophyta</taxon>
        <taxon>Spermatophyta</taxon>
        <taxon>Magnoliopsida</taxon>
        <taxon>eudicotyledons</taxon>
        <taxon>Gunneridae</taxon>
        <taxon>Pentapetalae</taxon>
        <taxon>Caryophyllales</taxon>
        <taxon>Caryophyllaceae</taxon>
        <taxon>Caryophylleae</taxon>
        <taxon>Saponaria</taxon>
    </lineage>
</organism>
<comment type="caution">
    <text evidence="2">The sequence shown here is derived from an EMBL/GenBank/DDBJ whole genome shotgun (WGS) entry which is preliminary data.</text>
</comment>